<dbReference type="RefSeq" id="WP_026861783.1">
    <property type="nucleotide sequence ID" value="NZ_JAHVIQ010000001.1"/>
</dbReference>
<proteinExistence type="predicted"/>
<dbReference type="PANTHER" id="PTHR33164:SF5">
    <property type="entry name" value="ORGANIC HYDROPEROXIDE RESISTANCE TRANSCRIPTIONAL REGULATOR"/>
    <property type="match status" value="1"/>
</dbReference>
<feature type="domain" description="HTH marR-type" evidence="6">
    <location>
        <begin position="6"/>
        <end position="136"/>
    </location>
</feature>
<gene>
    <name evidence="7" type="ORF">CWI80_03175</name>
</gene>
<dbReference type="InterPro" id="IPR055166">
    <property type="entry name" value="Transc_reg_Sar_Rot_HTH"/>
</dbReference>
<evidence type="ECO:0000256" key="3">
    <source>
        <dbReference type="ARBA" id="ARBA00023015"/>
    </source>
</evidence>
<keyword evidence="5" id="KW-0804">Transcription</keyword>
<evidence type="ECO:0000313" key="7">
    <source>
        <dbReference type="EMBL" id="RUO74360.1"/>
    </source>
</evidence>
<comment type="caution">
    <text evidence="7">The sequence shown here is derived from an EMBL/GenBank/DDBJ whole genome shotgun (WGS) entry which is preliminary data.</text>
</comment>
<organism evidence="7 8">
    <name type="scientific">Pseudidiomarina sediminum</name>
    <dbReference type="NCBI Taxonomy" id="431675"/>
    <lineage>
        <taxon>Bacteria</taxon>
        <taxon>Pseudomonadati</taxon>
        <taxon>Pseudomonadota</taxon>
        <taxon>Gammaproteobacteria</taxon>
        <taxon>Alteromonadales</taxon>
        <taxon>Idiomarinaceae</taxon>
        <taxon>Pseudidiomarina</taxon>
    </lineage>
</organism>
<dbReference type="Gene3D" id="1.10.10.10">
    <property type="entry name" value="Winged helix-like DNA-binding domain superfamily/Winged helix DNA-binding domain"/>
    <property type="match status" value="1"/>
</dbReference>
<dbReference type="EMBL" id="PIQE01000001">
    <property type="protein sequence ID" value="RUO74360.1"/>
    <property type="molecule type" value="Genomic_DNA"/>
</dbReference>
<dbReference type="SUPFAM" id="SSF46785">
    <property type="entry name" value="Winged helix' DNA-binding domain"/>
    <property type="match status" value="1"/>
</dbReference>
<name>A0A432Z919_9GAMM</name>
<dbReference type="InterPro" id="IPR000835">
    <property type="entry name" value="HTH_MarR-typ"/>
</dbReference>
<evidence type="ECO:0000256" key="4">
    <source>
        <dbReference type="ARBA" id="ARBA00023125"/>
    </source>
</evidence>
<dbReference type="InterPro" id="IPR039422">
    <property type="entry name" value="MarR/SlyA-like"/>
</dbReference>
<accession>A0A432Z919</accession>
<dbReference type="GO" id="GO:0003677">
    <property type="term" value="F:DNA binding"/>
    <property type="evidence" value="ECO:0007669"/>
    <property type="project" value="UniProtKB-KW"/>
</dbReference>
<evidence type="ECO:0000256" key="5">
    <source>
        <dbReference type="ARBA" id="ARBA00023163"/>
    </source>
</evidence>
<evidence type="ECO:0000256" key="1">
    <source>
        <dbReference type="ARBA" id="ARBA00004496"/>
    </source>
</evidence>
<evidence type="ECO:0000259" key="6">
    <source>
        <dbReference type="PROSITE" id="PS50995"/>
    </source>
</evidence>
<sequence length="144" mass="16324">MAQNLSDNVCFTLYSATNALVRAFRPLLDAYDLTYPQYIVMHSLWYKNQVSLKALAQDTYLDSSTLTPIVKRLEAKGLLTRKISPEDERKKIISLTEKGVRLQQDAAELTATLMARSSMSLERLEQLRLLSLELRTELAKAEAS</sequence>
<dbReference type="PRINTS" id="PR00598">
    <property type="entry name" value="HTHMARR"/>
</dbReference>
<keyword evidence="3" id="KW-0805">Transcription regulation</keyword>
<comment type="subcellular location">
    <subcellularLocation>
        <location evidence="1">Cytoplasm</location>
    </subcellularLocation>
</comment>
<dbReference type="PROSITE" id="PS50995">
    <property type="entry name" value="HTH_MARR_2"/>
    <property type="match status" value="1"/>
</dbReference>
<dbReference type="AlphaFoldDB" id="A0A432Z919"/>
<dbReference type="GO" id="GO:0006950">
    <property type="term" value="P:response to stress"/>
    <property type="evidence" value="ECO:0007669"/>
    <property type="project" value="TreeGrafter"/>
</dbReference>
<keyword evidence="4" id="KW-0238">DNA-binding</keyword>
<dbReference type="GO" id="GO:0005737">
    <property type="term" value="C:cytoplasm"/>
    <property type="evidence" value="ECO:0007669"/>
    <property type="project" value="UniProtKB-SubCell"/>
</dbReference>
<dbReference type="STRING" id="1122124.GCA_000423165_00764"/>
<keyword evidence="8" id="KW-1185">Reference proteome</keyword>
<dbReference type="Pfam" id="PF22381">
    <property type="entry name" value="Staph_reg_Sar_Rot"/>
    <property type="match status" value="1"/>
</dbReference>
<keyword evidence="2" id="KW-0963">Cytoplasm</keyword>
<dbReference type="InterPro" id="IPR036388">
    <property type="entry name" value="WH-like_DNA-bd_sf"/>
</dbReference>
<evidence type="ECO:0000256" key="2">
    <source>
        <dbReference type="ARBA" id="ARBA00022490"/>
    </source>
</evidence>
<evidence type="ECO:0000313" key="8">
    <source>
        <dbReference type="Proteomes" id="UP000287022"/>
    </source>
</evidence>
<dbReference type="GO" id="GO:0003700">
    <property type="term" value="F:DNA-binding transcription factor activity"/>
    <property type="evidence" value="ECO:0007669"/>
    <property type="project" value="InterPro"/>
</dbReference>
<reference evidence="8" key="1">
    <citation type="journal article" date="2018" name="Front. Microbiol.">
        <title>Genome-Based Analysis Reveals the Taxonomy and Diversity of the Family Idiomarinaceae.</title>
        <authorList>
            <person name="Liu Y."/>
            <person name="Lai Q."/>
            <person name="Shao Z."/>
        </authorList>
    </citation>
    <scope>NUCLEOTIDE SEQUENCE [LARGE SCALE GENOMIC DNA]</scope>
    <source>
        <strain evidence="8">c121</strain>
    </source>
</reference>
<dbReference type="Proteomes" id="UP000287022">
    <property type="component" value="Unassembled WGS sequence"/>
</dbReference>
<dbReference type="SMART" id="SM00347">
    <property type="entry name" value="HTH_MARR"/>
    <property type="match status" value="1"/>
</dbReference>
<protein>
    <submittedName>
        <fullName evidence="7">MarR family transcriptional regulator</fullName>
    </submittedName>
</protein>
<dbReference type="InterPro" id="IPR036390">
    <property type="entry name" value="WH_DNA-bd_sf"/>
</dbReference>
<dbReference type="PANTHER" id="PTHR33164">
    <property type="entry name" value="TRANSCRIPTIONAL REGULATOR, MARR FAMILY"/>
    <property type="match status" value="1"/>
</dbReference>